<evidence type="ECO:0000256" key="5">
    <source>
        <dbReference type="ARBA" id="ARBA00022449"/>
    </source>
</evidence>
<comment type="function">
    <text evidence="13">ADP:ATP antiporter that mediates import of ADP into the mitochondrial matrix for ATP synthesis, and export of ATP out to fuel the cell. Cycles between the cytoplasmic-open state (c-state) and the matrix-open state (m-state): operates by the alternating access mechanism with a single substrate-binding site intermittently exposed to either the cytosolic (c-state) or matrix (m-state) side of the inner mitochondrial membrane.</text>
</comment>
<dbReference type="InterPro" id="IPR002113">
    <property type="entry name" value="ADT_euk_type"/>
</dbReference>
<keyword evidence="8" id="KW-0999">Mitochondrion inner membrane</keyword>
<comment type="similarity">
    <text evidence="2 14">Belongs to the mitochondrial carrier (TC 2.A.29) family.</text>
</comment>
<keyword evidence="11" id="KW-0472">Membrane</keyword>
<evidence type="ECO:0000256" key="8">
    <source>
        <dbReference type="ARBA" id="ARBA00022792"/>
    </source>
</evidence>
<keyword evidence="6" id="KW-0812">Transmembrane</keyword>
<evidence type="ECO:0000256" key="2">
    <source>
        <dbReference type="ARBA" id="ARBA00006375"/>
    </source>
</evidence>
<dbReference type="InterPro" id="IPR023395">
    <property type="entry name" value="MCP_dom_sf"/>
</dbReference>
<evidence type="ECO:0000256" key="3">
    <source>
        <dbReference type="ARBA" id="ARBA00011245"/>
    </source>
</evidence>
<keyword evidence="15" id="KW-1185">Reference proteome</keyword>
<dbReference type="SUPFAM" id="SSF103506">
    <property type="entry name" value="Mitochondrial carrier"/>
    <property type="match status" value="1"/>
</dbReference>
<dbReference type="InterPro" id="IPR018108">
    <property type="entry name" value="MCP_transmembrane"/>
</dbReference>
<proteinExistence type="inferred from homology"/>
<evidence type="ECO:0000256" key="7">
    <source>
        <dbReference type="ARBA" id="ARBA00022737"/>
    </source>
</evidence>
<keyword evidence="7" id="KW-0677">Repeat</keyword>
<dbReference type="Proteomes" id="UP000813463">
    <property type="component" value="Chromosome 5"/>
</dbReference>
<accession>A0ABM3QQJ0</accession>
<reference evidence="16" key="2">
    <citation type="submission" date="2025-08" db="UniProtKB">
        <authorList>
            <consortium name="RefSeq"/>
        </authorList>
    </citation>
    <scope>IDENTIFICATION</scope>
    <source>
        <tissue evidence="16">Leaf</tissue>
    </source>
</reference>
<evidence type="ECO:0000256" key="9">
    <source>
        <dbReference type="ARBA" id="ARBA00022989"/>
    </source>
</evidence>
<dbReference type="PANTHER" id="PTHR45635">
    <property type="entry name" value="ADP,ATP CARRIER PROTEIN 1-RELATED-RELATED"/>
    <property type="match status" value="1"/>
</dbReference>
<organism evidence="15 16">
    <name type="scientific">Spinacia oleracea</name>
    <name type="common">Spinach</name>
    <dbReference type="NCBI Taxonomy" id="3562"/>
    <lineage>
        <taxon>Eukaryota</taxon>
        <taxon>Viridiplantae</taxon>
        <taxon>Streptophyta</taxon>
        <taxon>Embryophyta</taxon>
        <taxon>Tracheophyta</taxon>
        <taxon>Spermatophyta</taxon>
        <taxon>Magnoliopsida</taxon>
        <taxon>eudicotyledons</taxon>
        <taxon>Gunneridae</taxon>
        <taxon>Pentapetalae</taxon>
        <taxon>Caryophyllales</taxon>
        <taxon>Chenopodiaceae</taxon>
        <taxon>Chenopodioideae</taxon>
        <taxon>Anserineae</taxon>
        <taxon>Spinacia</taxon>
    </lineage>
</organism>
<evidence type="ECO:0000256" key="14">
    <source>
        <dbReference type="RuleBase" id="RU368008"/>
    </source>
</evidence>
<comment type="catalytic activity">
    <reaction evidence="12">
        <text>ADP(in) + ATP(out) = ADP(out) + ATP(in)</text>
        <dbReference type="Rhea" id="RHEA:34999"/>
        <dbReference type="ChEBI" id="CHEBI:30616"/>
        <dbReference type="ChEBI" id="CHEBI:456216"/>
    </reaction>
    <physiologicalReaction direction="left-to-right" evidence="12">
        <dbReference type="Rhea" id="RHEA:35000"/>
    </physiologicalReaction>
</comment>
<keyword evidence="5" id="KW-0050">Antiport</keyword>
<dbReference type="InterPro" id="IPR002067">
    <property type="entry name" value="MCP"/>
</dbReference>
<evidence type="ECO:0000313" key="15">
    <source>
        <dbReference type="Proteomes" id="UP000813463"/>
    </source>
</evidence>
<evidence type="ECO:0000256" key="13">
    <source>
        <dbReference type="ARBA" id="ARBA00045250"/>
    </source>
</evidence>
<evidence type="ECO:0000256" key="12">
    <source>
        <dbReference type="ARBA" id="ARBA00024143"/>
    </source>
</evidence>
<sequence length="130" mass="14443">MADGSGYVSVYKKIQGKSDLISQLSPSLQPRNYISSSCFPNPMLLSYKGSGMGMENVFPAIFVDEKPQKNFLVDFLMGGVSAAISKTAVAPIERIKLLIQNQDEMLKIGRFCISSLNHTRVYLIQNQDFD</sequence>
<comment type="subcellular location">
    <subcellularLocation>
        <location evidence="14">Membrane</location>
        <topology evidence="14">Multi-pass membrane protein</topology>
    </subcellularLocation>
    <subcellularLocation>
        <location evidence="1">Mitochondrion inner membrane</location>
        <topology evidence="1">Multi-pass membrane protein</topology>
    </subcellularLocation>
</comment>
<comment type="function">
    <text evidence="14">Catalyzes the exchange of ADP and ATP across the membrane.</text>
</comment>
<name>A0ABM3QQJ0_SPIOL</name>
<gene>
    <name evidence="16" type="primary">LOC130461515</name>
</gene>
<dbReference type="Pfam" id="PF00153">
    <property type="entry name" value="Mito_carr"/>
    <property type="match status" value="1"/>
</dbReference>
<dbReference type="Gene3D" id="1.50.40.10">
    <property type="entry name" value="Mitochondrial carrier domain"/>
    <property type="match status" value="1"/>
</dbReference>
<evidence type="ECO:0000256" key="11">
    <source>
        <dbReference type="ARBA" id="ARBA00023136"/>
    </source>
</evidence>
<evidence type="ECO:0000313" key="16">
    <source>
        <dbReference type="RefSeq" id="XP_056685625.1"/>
    </source>
</evidence>
<evidence type="ECO:0000256" key="6">
    <source>
        <dbReference type="ARBA" id="ARBA00022692"/>
    </source>
</evidence>
<dbReference type="PANTHER" id="PTHR45635:SF14">
    <property type="entry name" value="ADP_ATP TRANSLOCASE"/>
    <property type="match status" value="1"/>
</dbReference>
<dbReference type="RefSeq" id="XP_056685625.1">
    <property type="nucleotide sequence ID" value="XM_056829647.1"/>
</dbReference>
<keyword evidence="4 14" id="KW-0813">Transport</keyword>
<keyword evidence="9" id="KW-1133">Transmembrane helix</keyword>
<reference evidence="15" key="1">
    <citation type="journal article" date="2021" name="Nat. Commun.">
        <title>Genomic analyses provide insights into spinach domestication and the genetic basis of agronomic traits.</title>
        <authorList>
            <person name="Cai X."/>
            <person name="Sun X."/>
            <person name="Xu C."/>
            <person name="Sun H."/>
            <person name="Wang X."/>
            <person name="Ge C."/>
            <person name="Zhang Z."/>
            <person name="Wang Q."/>
            <person name="Fei Z."/>
            <person name="Jiao C."/>
            <person name="Wang Q."/>
        </authorList>
    </citation>
    <scope>NUCLEOTIDE SEQUENCE [LARGE SCALE GENOMIC DNA]</scope>
    <source>
        <strain evidence="15">cv. Varoflay</strain>
    </source>
</reference>
<evidence type="ECO:0000256" key="10">
    <source>
        <dbReference type="ARBA" id="ARBA00023128"/>
    </source>
</evidence>
<dbReference type="PRINTS" id="PR00926">
    <property type="entry name" value="MITOCARRIER"/>
</dbReference>
<evidence type="ECO:0000256" key="4">
    <source>
        <dbReference type="ARBA" id="ARBA00022448"/>
    </source>
</evidence>
<dbReference type="GeneID" id="130461515"/>
<protein>
    <recommendedName>
        <fullName evidence="14">ADP/ATP translocase</fullName>
    </recommendedName>
    <alternativeName>
        <fullName evidence="14">ADP,ATP carrier protein</fullName>
    </alternativeName>
</protein>
<comment type="subunit">
    <text evidence="3 14">Monomer.</text>
</comment>
<keyword evidence="10" id="KW-0496">Mitochondrion</keyword>
<evidence type="ECO:0000256" key="1">
    <source>
        <dbReference type="ARBA" id="ARBA00004448"/>
    </source>
</evidence>